<comment type="caution">
    <text evidence="2">The sequence shown here is derived from an EMBL/GenBank/DDBJ whole genome shotgun (WGS) entry which is preliminary data.</text>
</comment>
<dbReference type="PANTHER" id="PTHR23131">
    <property type="entry name" value="ENDORIBONUCLEASE LACTB2"/>
    <property type="match status" value="1"/>
</dbReference>
<dbReference type="EMBL" id="JACHGZ010000009">
    <property type="protein sequence ID" value="MBB5148738.1"/>
    <property type="molecule type" value="Genomic_DNA"/>
</dbReference>
<keyword evidence="2" id="KW-0378">Hydrolase</keyword>
<feature type="domain" description="Metallo-beta-lactamase" evidence="1">
    <location>
        <begin position="16"/>
        <end position="227"/>
    </location>
</feature>
<dbReference type="InterPro" id="IPR001279">
    <property type="entry name" value="Metallo-B-lactamas"/>
</dbReference>
<protein>
    <submittedName>
        <fullName evidence="2">Glyoxylase-like metal-dependent hydrolase (Beta-lactamase superfamily II)</fullName>
    </submittedName>
</protein>
<organism evidence="2 3">
    <name type="scientific">Ureibacillus thermosphaericus</name>
    <dbReference type="NCBI Taxonomy" id="51173"/>
    <lineage>
        <taxon>Bacteria</taxon>
        <taxon>Bacillati</taxon>
        <taxon>Bacillota</taxon>
        <taxon>Bacilli</taxon>
        <taxon>Bacillales</taxon>
        <taxon>Caryophanaceae</taxon>
        <taxon>Ureibacillus</taxon>
    </lineage>
</organism>
<sequence length="312" mass="36067">MEITKIIIPTPYDVGDVNAFLVKGEALSIFDVGTKTPTAYEALVHGIKNAGYQLSDIEQVILTHHHPDHAGWIEAFPNARILGHEYIDYWMNKEELLSYRDDFYELQLKKQAVPEEYIQKIIQIRRRMDLYGNTPLTQFIKDRDEIPGHPGLIAYYTPGHAQSHFIFYNQKSKEVIGGDLLLEKIASNPLIEPPVDLSFDRPKSLIQYHESLKFLTSLDITKLYSGHGNDIVDVKELVDVRIQKDLLRTNQVYEILHEPKTVYEVTKELYPNANDYQLGLTLSKTQGYLDLLVKNERIRCEQVGEYELYSRL</sequence>
<dbReference type="Pfam" id="PF00753">
    <property type="entry name" value="Lactamase_B"/>
    <property type="match status" value="1"/>
</dbReference>
<evidence type="ECO:0000313" key="2">
    <source>
        <dbReference type="EMBL" id="MBB5148738.1"/>
    </source>
</evidence>
<keyword evidence="3" id="KW-1185">Reference proteome</keyword>
<dbReference type="PANTHER" id="PTHR23131:SF4">
    <property type="entry name" value="METALLO-BETA-LACTAMASE SUPERFAMILY POTEIN"/>
    <property type="match status" value="1"/>
</dbReference>
<dbReference type="InterPro" id="IPR036866">
    <property type="entry name" value="RibonucZ/Hydroxyglut_hydro"/>
</dbReference>
<dbReference type="Proteomes" id="UP000557217">
    <property type="component" value="Unassembled WGS sequence"/>
</dbReference>
<name>A0A840PX23_URETH</name>
<dbReference type="RefSeq" id="WP_016837818.1">
    <property type="nucleotide sequence ID" value="NZ_AP018335.1"/>
</dbReference>
<dbReference type="AlphaFoldDB" id="A0A840PX23"/>
<accession>A0A840PX23</accession>
<evidence type="ECO:0000313" key="3">
    <source>
        <dbReference type="Proteomes" id="UP000557217"/>
    </source>
</evidence>
<dbReference type="InterPro" id="IPR050662">
    <property type="entry name" value="Sec-metab_biosynth-thioest"/>
</dbReference>
<dbReference type="SMART" id="SM00849">
    <property type="entry name" value="Lactamase_B"/>
    <property type="match status" value="1"/>
</dbReference>
<dbReference type="Gene3D" id="3.60.15.10">
    <property type="entry name" value="Ribonuclease Z/Hydroxyacylglutathione hydrolase-like"/>
    <property type="match status" value="1"/>
</dbReference>
<reference evidence="2 3" key="1">
    <citation type="submission" date="2020-08" db="EMBL/GenBank/DDBJ databases">
        <title>Genomic Encyclopedia of Type Strains, Phase IV (KMG-IV): sequencing the most valuable type-strain genomes for metagenomic binning, comparative biology and taxonomic classification.</title>
        <authorList>
            <person name="Goeker M."/>
        </authorList>
    </citation>
    <scope>NUCLEOTIDE SEQUENCE [LARGE SCALE GENOMIC DNA]</scope>
    <source>
        <strain evidence="2 3">DSM 10633</strain>
    </source>
</reference>
<proteinExistence type="predicted"/>
<gene>
    <name evidence="2" type="ORF">HNR36_001124</name>
</gene>
<dbReference type="SUPFAM" id="SSF56281">
    <property type="entry name" value="Metallo-hydrolase/oxidoreductase"/>
    <property type="match status" value="1"/>
</dbReference>
<dbReference type="GO" id="GO:0016787">
    <property type="term" value="F:hydrolase activity"/>
    <property type="evidence" value="ECO:0007669"/>
    <property type="project" value="UniProtKB-KW"/>
</dbReference>
<evidence type="ECO:0000259" key="1">
    <source>
        <dbReference type="SMART" id="SM00849"/>
    </source>
</evidence>